<evidence type="ECO:0000313" key="4">
    <source>
        <dbReference type="Proteomes" id="UP001314263"/>
    </source>
</evidence>
<evidence type="ECO:0000313" key="3">
    <source>
        <dbReference type="EMBL" id="CAK0783766.1"/>
    </source>
</evidence>
<accession>A0AAV1I8T1</accession>
<keyword evidence="4" id="KW-1185">Reference proteome</keyword>
<proteinExistence type="inferred from homology"/>
<comment type="caution">
    <text evidence="3">The sequence shown here is derived from an EMBL/GenBank/DDBJ whole genome shotgun (WGS) entry which is preliminary data.</text>
</comment>
<dbReference type="Proteomes" id="UP001314263">
    <property type="component" value="Unassembled WGS sequence"/>
</dbReference>
<dbReference type="CDD" id="cd02649">
    <property type="entry name" value="nuc_hydro_CeIAG"/>
    <property type="match status" value="1"/>
</dbReference>
<dbReference type="GO" id="GO:0016799">
    <property type="term" value="F:hydrolase activity, hydrolyzing N-glycosyl compounds"/>
    <property type="evidence" value="ECO:0007669"/>
    <property type="project" value="InterPro"/>
</dbReference>
<dbReference type="EMBL" id="CAUYUE010000009">
    <property type="protein sequence ID" value="CAK0783766.1"/>
    <property type="molecule type" value="Genomic_DNA"/>
</dbReference>
<dbReference type="SUPFAM" id="SSF53590">
    <property type="entry name" value="Nucleoside hydrolase"/>
    <property type="match status" value="1"/>
</dbReference>
<comment type="similarity">
    <text evidence="1">Belongs to the IUNH family.</text>
</comment>
<sequence length="321" mass="34778">MGSAQLMATKRVKLWIDNDAGVDDAQGILLALAAPEVDLLGISCVNGNVEVAKVVKNVARVLQVADRLDVPFYLGADEPLLGEPIDASYFHGQDGLGDAPLVHPALESISHSPLQGFAALKLVEAAAKHEGELVIAAIGPLTNLALACKLDIGFPQRVKALYVMGGAERAGNVTPASEFNFHCDPEAAHLVLKKFPHAVLLTWECTIAHAIPWDTFFPWIKKDTDKARFVAAISKASIEHEYKLNRTGWIACDPLAVAVAIRPELIEEAQELYCAVELHGSLTRGMSTFDWNKTLERKPNVALVQKVNLRGFNAMMDASTD</sequence>
<gene>
    <name evidence="3" type="ORF">CVIRNUC_006966</name>
</gene>
<protein>
    <recommendedName>
        <fullName evidence="2">Inosine/uridine-preferring nucleoside hydrolase domain-containing protein</fullName>
    </recommendedName>
</protein>
<dbReference type="Gene3D" id="3.90.245.10">
    <property type="entry name" value="Ribonucleoside hydrolase-like"/>
    <property type="match status" value="1"/>
</dbReference>
<dbReference type="PANTHER" id="PTHR46190:SF1">
    <property type="entry name" value="SI:CH211-201H21.5"/>
    <property type="match status" value="1"/>
</dbReference>
<feature type="domain" description="Inosine/uridine-preferring nucleoside hydrolase" evidence="2">
    <location>
        <begin position="14"/>
        <end position="312"/>
    </location>
</feature>
<dbReference type="AlphaFoldDB" id="A0AAV1I8T1"/>
<organism evidence="3 4">
    <name type="scientific">Coccomyxa viridis</name>
    <dbReference type="NCBI Taxonomy" id="1274662"/>
    <lineage>
        <taxon>Eukaryota</taxon>
        <taxon>Viridiplantae</taxon>
        <taxon>Chlorophyta</taxon>
        <taxon>core chlorophytes</taxon>
        <taxon>Trebouxiophyceae</taxon>
        <taxon>Trebouxiophyceae incertae sedis</taxon>
        <taxon>Coccomyxaceae</taxon>
        <taxon>Coccomyxa</taxon>
    </lineage>
</organism>
<dbReference type="Pfam" id="PF01156">
    <property type="entry name" value="IU_nuc_hydro"/>
    <property type="match status" value="1"/>
</dbReference>
<dbReference type="InterPro" id="IPR036452">
    <property type="entry name" value="Ribo_hydro-like"/>
</dbReference>
<reference evidence="3 4" key="1">
    <citation type="submission" date="2023-10" db="EMBL/GenBank/DDBJ databases">
        <authorList>
            <person name="Maclean D."/>
            <person name="Macfadyen A."/>
        </authorList>
    </citation>
    <scope>NUCLEOTIDE SEQUENCE [LARGE SCALE GENOMIC DNA]</scope>
</reference>
<dbReference type="PANTHER" id="PTHR46190">
    <property type="entry name" value="SI:CH211-201H21.5-RELATED"/>
    <property type="match status" value="1"/>
</dbReference>
<name>A0AAV1I8T1_9CHLO</name>
<dbReference type="InterPro" id="IPR052775">
    <property type="entry name" value="IUN_hydrolase"/>
</dbReference>
<dbReference type="InterPro" id="IPR001910">
    <property type="entry name" value="Inosine/uridine_hydrolase_dom"/>
</dbReference>
<evidence type="ECO:0000256" key="1">
    <source>
        <dbReference type="ARBA" id="ARBA00009176"/>
    </source>
</evidence>
<evidence type="ECO:0000259" key="2">
    <source>
        <dbReference type="Pfam" id="PF01156"/>
    </source>
</evidence>